<dbReference type="PANTHER" id="PTHR43649">
    <property type="entry name" value="ARABINOSE-BINDING PROTEIN-RELATED"/>
    <property type="match status" value="1"/>
</dbReference>
<dbReference type="PROSITE" id="PS51318">
    <property type="entry name" value="TAT"/>
    <property type="match status" value="1"/>
</dbReference>
<dbReference type="AlphaFoldDB" id="A0A1C4ZKW9"/>
<dbReference type="Proteomes" id="UP000198253">
    <property type="component" value="Chromosome I"/>
</dbReference>
<keyword evidence="5" id="KW-1185">Reference proteome</keyword>
<protein>
    <submittedName>
        <fullName evidence="4">Carbohydrate ABC transporter substrate-binding protein, CUT1 family</fullName>
    </submittedName>
</protein>
<keyword evidence="2" id="KW-0813">Transport</keyword>
<dbReference type="OrthoDB" id="9780991at2"/>
<evidence type="ECO:0000256" key="3">
    <source>
        <dbReference type="ARBA" id="ARBA00022729"/>
    </source>
</evidence>
<dbReference type="PROSITE" id="PS51257">
    <property type="entry name" value="PROKAR_LIPOPROTEIN"/>
    <property type="match status" value="1"/>
</dbReference>
<dbReference type="InterPro" id="IPR006059">
    <property type="entry name" value="SBP"/>
</dbReference>
<keyword evidence="3" id="KW-0732">Signal</keyword>
<dbReference type="EMBL" id="LT607413">
    <property type="protein sequence ID" value="SCF33568.1"/>
    <property type="molecule type" value="Genomic_DNA"/>
</dbReference>
<reference evidence="5" key="1">
    <citation type="submission" date="2016-06" db="EMBL/GenBank/DDBJ databases">
        <authorList>
            <person name="Varghese N."/>
            <person name="Submissions Spin"/>
        </authorList>
    </citation>
    <scope>NUCLEOTIDE SEQUENCE [LARGE SCALE GENOMIC DNA]</scope>
    <source>
        <strain evidence="5">DSM 43816</strain>
    </source>
</reference>
<accession>A0A1C4ZKW9</accession>
<dbReference type="SUPFAM" id="SSF53850">
    <property type="entry name" value="Periplasmic binding protein-like II"/>
    <property type="match status" value="1"/>
</dbReference>
<evidence type="ECO:0000256" key="1">
    <source>
        <dbReference type="ARBA" id="ARBA00008520"/>
    </source>
</evidence>
<dbReference type="InterPro" id="IPR006311">
    <property type="entry name" value="TAT_signal"/>
</dbReference>
<comment type="similarity">
    <text evidence="1">Belongs to the bacterial solute-binding protein 1 family.</text>
</comment>
<evidence type="ECO:0000313" key="4">
    <source>
        <dbReference type="EMBL" id="SCF33568.1"/>
    </source>
</evidence>
<sequence>MTIRLDRRRLLTLGAATIAAAGTGGLVGCGSGNGSGDGVAELQLWTFLDPTGTDPRGKALQEIIDGFNASQSAAKVTVTSINYAKIDGEVIRAANTGGGPDIVNIYLPQLAQHVEGGSIQPIDDFAKDWLAQAGSAYLFPIDSARIDGQLMALPWESRVWLFWYRKDLLDRYGVTPPTTLDEAVAAGAAIRRASGNKITGFAIGLSEQSLGADFMEKFDPLTAGYGGAVIGADGRATFASDAGAQAMSVIKKFADAGAFGREALTMGADEVVNGVKAGTVAMAIAGSFRVAATRTADGVGDNLVTTPVPGVTAGRRLPTAVAGQTLAMGANTEHPEQVWAFIRYYLSAESQAKFAAAGVLPVLRNVYDQPAVTQAQNAKELLEWRDYLASDGKVSLYPADYSELSTNLVKAAQKMVFDGAPIPAGLTEVQNQYNQKRK</sequence>
<dbReference type="InterPro" id="IPR050490">
    <property type="entry name" value="Bact_solute-bd_prot1"/>
</dbReference>
<organism evidence="4 5">
    <name type="scientific">Micromonospora echinospora</name>
    <name type="common">Micromonospora purpurea</name>
    <dbReference type="NCBI Taxonomy" id="1877"/>
    <lineage>
        <taxon>Bacteria</taxon>
        <taxon>Bacillati</taxon>
        <taxon>Actinomycetota</taxon>
        <taxon>Actinomycetes</taxon>
        <taxon>Micromonosporales</taxon>
        <taxon>Micromonosporaceae</taxon>
        <taxon>Micromonospora</taxon>
    </lineage>
</organism>
<dbReference type="RefSeq" id="WP_088984104.1">
    <property type="nucleotide sequence ID" value="NZ_LT607413.1"/>
</dbReference>
<evidence type="ECO:0000256" key="2">
    <source>
        <dbReference type="ARBA" id="ARBA00022448"/>
    </source>
</evidence>
<evidence type="ECO:0000313" key="5">
    <source>
        <dbReference type="Proteomes" id="UP000198253"/>
    </source>
</evidence>
<dbReference type="InParanoid" id="A0A1C4ZKW9"/>
<dbReference type="Pfam" id="PF01547">
    <property type="entry name" value="SBP_bac_1"/>
    <property type="match status" value="1"/>
</dbReference>
<gene>
    <name evidence="4" type="ORF">GA0070618_5411</name>
</gene>
<name>A0A1C4ZKW9_MICEC</name>
<dbReference type="Gene3D" id="3.40.190.10">
    <property type="entry name" value="Periplasmic binding protein-like II"/>
    <property type="match status" value="1"/>
</dbReference>
<proteinExistence type="inferred from homology"/>
<dbReference type="PANTHER" id="PTHR43649:SF34">
    <property type="entry name" value="ABC TRANSPORTER PERIPLASMIC-BINDING PROTEIN YCJN-RELATED"/>
    <property type="match status" value="1"/>
</dbReference>